<protein>
    <recommendedName>
        <fullName evidence="4">Gliding motility-associated C-terminal domain-containing protein</fullName>
    </recommendedName>
</protein>
<evidence type="ECO:0000313" key="3">
    <source>
        <dbReference type="Proteomes" id="UP001302349"/>
    </source>
</evidence>
<organism evidence="2 3">
    <name type="scientific">Imperialibacter roseus</name>
    <dbReference type="NCBI Taxonomy" id="1324217"/>
    <lineage>
        <taxon>Bacteria</taxon>
        <taxon>Pseudomonadati</taxon>
        <taxon>Bacteroidota</taxon>
        <taxon>Cytophagia</taxon>
        <taxon>Cytophagales</taxon>
        <taxon>Flammeovirgaceae</taxon>
        <taxon>Imperialibacter</taxon>
    </lineage>
</organism>
<reference evidence="2 3" key="1">
    <citation type="journal article" date="2023" name="Microbiol. Resour. Announc.">
        <title>Complete Genome Sequence of Imperialibacter roseus strain P4T.</title>
        <authorList>
            <person name="Tizabi D.R."/>
            <person name="Bachvaroff T."/>
            <person name="Hill R.T."/>
        </authorList>
    </citation>
    <scope>NUCLEOTIDE SEQUENCE [LARGE SCALE GENOMIC DNA]</scope>
    <source>
        <strain evidence="2 3">P4T</strain>
    </source>
</reference>
<evidence type="ECO:0000256" key="1">
    <source>
        <dbReference type="SAM" id="SignalP"/>
    </source>
</evidence>
<evidence type="ECO:0008006" key="4">
    <source>
        <dbReference type="Google" id="ProtNLM"/>
    </source>
</evidence>
<feature type="signal peptide" evidence="1">
    <location>
        <begin position="1"/>
        <end position="18"/>
    </location>
</feature>
<name>A0ABZ0IWG4_9BACT</name>
<dbReference type="RefSeq" id="WP_317491478.1">
    <property type="nucleotide sequence ID" value="NZ_CP136051.1"/>
</dbReference>
<keyword evidence="1" id="KW-0732">Signal</keyword>
<dbReference type="Proteomes" id="UP001302349">
    <property type="component" value="Chromosome"/>
</dbReference>
<sequence>MRLLFFISILFAGVQCLAQPFTLQPNASMYIEGNAKVFFSNEVNFEGSLDNRGTLILSKDVDFAANTSAGSMEFTGVADQKLTGSELLAKDLILFKQGRLFLFANTIDVSGMLDMNKGYLYPQATKVHVSSGQIAGGSAESYIEGKISQTSVGNALYYPMGIDGYFNSLSLLQASQGDKIAVEIAIPDASLLVPGDSLIGLSDEAQWIVTKESEKNLATTVEVNFDGFELNALVNTQTIRAHRYGPVIAHLDAEEGKYFQLGIGSLTDTDSLTYGMLTSAKTLVLRNEPKYVSLGRMPLSSGPAFFVPNIFAPRASLEENRLFRPFLAGIPVEKFTMAIWDGYNVEMYSVNQTDVVLDELGWDGSTKGGAAASEGVYYYSVQVVTPQGSFSKKGSFILLR</sequence>
<evidence type="ECO:0000313" key="2">
    <source>
        <dbReference type="EMBL" id="WOK08847.1"/>
    </source>
</evidence>
<feature type="chain" id="PRO_5047471086" description="Gliding motility-associated C-terminal domain-containing protein" evidence="1">
    <location>
        <begin position="19"/>
        <end position="400"/>
    </location>
</feature>
<dbReference type="EMBL" id="CP136051">
    <property type="protein sequence ID" value="WOK08847.1"/>
    <property type="molecule type" value="Genomic_DNA"/>
</dbReference>
<gene>
    <name evidence="2" type="ORF">RT717_09385</name>
</gene>
<keyword evidence="3" id="KW-1185">Reference proteome</keyword>
<accession>A0ABZ0IWG4</accession>
<proteinExistence type="predicted"/>